<dbReference type="Proteomes" id="UP001320766">
    <property type="component" value="Unassembled WGS sequence"/>
</dbReference>
<evidence type="ECO:0008006" key="3">
    <source>
        <dbReference type="Google" id="ProtNLM"/>
    </source>
</evidence>
<name>A0ABT1K1M2_9ACTN</name>
<accession>A0ABT1K1M2</accession>
<reference evidence="1 2" key="1">
    <citation type="submission" date="2022-06" db="EMBL/GenBank/DDBJ databases">
        <title>Sequencing the genomes of 1000 actinobacteria strains.</title>
        <authorList>
            <person name="Klenk H.-P."/>
        </authorList>
    </citation>
    <scope>NUCLEOTIDE SEQUENCE [LARGE SCALE GENOMIC DNA]</scope>
    <source>
        <strain evidence="1 2">DSM 44170</strain>
    </source>
</reference>
<sequence length="184" mass="20171">MPERGLARSLVEAYLHLDLLNHDGEPGASRQATLTREPDGIVVTLGATEILVPYEAEAGAREEGALFGSGMSELIDPGQWALVATTYASRALEGALFAAADPSDDDLYESVATDWRFAADAVAEALKFFPPDEDELPPDAFWTELGRSVREAEPERLTRQKLESDLALYRKSLDDFHRLHADPS</sequence>
<proteinExistence type="predicted"/>
<dbReference type="RefSeq" id="WP_253771196.1">
    <property type="nucleotide sequence ID" value="NZ_BAAAVE010000004.1"/>
</dbReference>
<evidence type="ECO:0000313" key="2">
    <source>
        <dbReference type="Proteomes" id="UP001320766"/>
    </source>
</evidence>
<keyword evidence="2" id="KW-1185">Reference proteome</keyword>
<organism evidence="1 2">
    <name type="scientific">Nonomuraea roseoviolacea subsp. carminata</name>
    <dbReference type="NCBI Taxonomy" id="160689"/>
    <lineage>
        <taxon>Bacteria</taxon>
        <taxon>Bacillati</taxon>
        <taxon>Actinomycetota</taxon>
        <taxon>Actinomycetes</taxon>
        <taxon>Streptosporangiales</taxon>
        <taxon>Streptosporangiaceae</taxon>
        <taxon>Nonomuraea</taxon>
    </lineage>
</organism>
<dbReference type="EMBL" id="JAMZEC010000001">
    <property type="protein sequence ID" value="MCP2347891.1"/>
    <property type="molecule type" value="Genomic_DNA"/>
</dbReference>
<comment type="caution">
    <text evidence="1">The sequence shown here is derived from an EMBL/GenBank/DDBJ whole genome shotgun (WGS) entry which is preliminary data.</text>
</comment>
<evidence type="ECO:0000313" key="1">
    <source>
        <dbReference type="EMBL" id="MCP2347891.1"/>
    </source>
</evidence>
<gene>
    <name evidence="1" type="ORF">HD595_004013</name>
</gene>
<protein>
    <recommendedName>
        <fullName evidence="3">SUKH-4 immunity protein of toxin-antitoxin system</fullName>
    </recommendedName>
</protein>